<evidence type="ECO:0000256" key="2">
    <source>
        <dbReference type="ARBA" id="ARBA00001946"/>
    </source>
</evidence>
<feature type="domain" description="PEP-utilising enzyme C-terminal" evidence="23">
    <location>
        <begin position="247"/>
        <end position="535"/>
    </location>
</feature>
<dbReference type="EMBL" id="JADIMF010000120">
    <property type="protein sequence ID" value="MBO8469591.1"/>
    <property type="molecule type" value="Genomic_DNA"/>
</dbReference>
<comment type="caution">
    <text evidence="25">The sequence shown here is derived from an EMBL/GenBank/DDBJ whole genome shotgun (WGS) entry which is preliminary data.</text>
</comment>
<dbReference type="InterPro" id="IPR050499">
    <property type="entry name" value="PEP-utilizing_PTS_enzyme"/>
</dbReference>
<dbReference type="InterPro" id="IPR023151">
    <property type="entry name" value="PEP_util_CS"/>
</dbReference>
<feature type="coiled-coil region" evidence="21">
    <location>
        <begin position="32"/>
        <end position="59"/>
    </location>
</feature>
<dbReference type="GO" id="GO:0005737">
    <property type="term" value="C:cytoplasm"/>
    <property type="evidence" value="ECO:0007669"/>
    <property type="project" value="UniProtKB-SubCell"/>
</dbReference>
<dbReference type="Pfam" id="PF02896">
    <property type="entry name" value="PEP-utilizers_C"/>
    <property type="match status" value="1"/>
</dbReference>
<evidence type="ECO:0000256" key="3">
    <source>
        <dbReference type="ARBA" id="ARBA00002728"/>
    </source>
</evidence>
<evidence type="ECO:0000256" key="8">
    <source>
        <dbReference type="ARBA" id="ARBA00022448"/>
    </source>
</evidence>
<comment type="function">
    <text evidence="3 17">General (non sugar-specific) component of the phosphoenolpyruvate-dependent sugar phosphotransferase system (sugar PTS). This major carbohydrate active-transport system catalyzes the phosphorylation of incoming sugar substrates concomitantly with their translocation across the cell membrane. Enzyme I transfers the phosphoryl group from phosphoenolpyruvate (PEP) to the phosphoryl carrier protein (HPr).</text>
</comment>
<dbReference type="InterPro" id="IPR008279">
    <property type="entry name" value="PEP-util_enz_mobile_dom"/>
</dbReference>
<evidence type="ECO:0000259" key="22">
    <source>
        <dbReference type="Pfam" id="PF00391"/>
    </source>
</evidence>
<evidence type="ECO:0000256" key="7">
    <source>
        <dbReference type="ARBA" id="ARBA00016544"/>
    </source>
</evidence>
<feature type="active site" description="Tele-phosphohistidine intermediate" evidence="18">
    <location>
        <position position="185"/>
    </location>
</feature>
<evidence type="ECO:0000256" key="17">
    <source>
        <dbReference type="PIRNR" id="PIRNR000732"/>
    </source>
</evidence>
<feature type="binding site" evidence="19">
    <location>
        <begin position="449"/>
        <end position="450"/>
    </location>
    <ligand>
        <name>phosphoenolpyruvate</name>
        <dbReference type="ChEBI" id="CHEBI:58702"/>
    </ligand>
</feature>
<reference evidence="25" key="1">
    <citation type="submission" date="2020-10" db="EMBL/GenBank/DDBJ databases">
        <authorList>
            <person name="Gilroy R."/>
        </authorList>
    </citation>
    <scope>NUCLEOTIDE SEQUENCE</scope>
    <source>
        <strain evidence="25">14700</strain>
    </source>
</reference>
<dbReference type="GO" id="GO:0009401">
    <property type="term" value="P:phosphoenolpyruvate-dependent sugar phosphotransferase system"/>
    <property type="evidence" value="ECO:0007669"/>
    <property type="project" value="UniProtKB-KW"/>
</dbReference>
<evidence type="ECO:0000256" key="10">
    <source>
        <dbReference type="ARBA" id="ARBA00022597"/>
    </source>
</evidence>
<dbReference type="Gene3D" id="1.10.274.10">
    <property type="entry name" value="PtsI, HPr-binding domain"/>
    <property type="match status" value="1"/>
</dbReference>
<organism evidence="25 26">
    <name type="scientific">Candidatus Ornithospirochaeta stercoravium</name>
    <dbReference type="NCBI Taxonomy" id="2840897"/>
    <lineage>
        <taxon>Bacteria</taxon>
        <taxon>Pseudomonadati</taxon>
        <taxon>Spirochaetota</taxon>
        <taxon>Spirochaetia</taxon>
        <taxon>Spirochaetales</taxon>
        <taxon>Spirochaetaceae</taxon>
        <taxon>Spirochaetaceae incertae sedis</taxon>
        <taxon>Candidatus Ornithospirochaeta</taxon>
    </lineage>
</organism>
<evidence type="ECO:0000256" key="1">
    <source>
        <dbReference type="ARBA" id="ARBA00000683"/>
    </source>
</evidence>
<dbReference type="SUPFAM" id="SSF47831">
    <property type="entry name" value="Enzyme I of the PEP:sugar phosphotransferase system HPr-binding (sub)domain"/>
    <property type="match status" value="1"/>
</dbReference>
<evidence type="ECO:0000256" key="12">
    <source>
        <dbReference type="ARBA" id="ARBA00022683"/>
    </source>
</evidence>
<evidence type="ECO:0000259" key="24">
    <source>
        <dbReference type="Pfam" id="PF05524"/>
    </source>
</evidence>
<dbReference type="GO" id="GO:0016301">
    <property type="term" value="F:kinase activity"/>
    <property type="evidence" value="ECO:0007669"/>
    <property type="project" value="UniProtKB-KW"/>
</dbReference>
<evidence type="ECO:0000256" key="16">
    <source>
        <dbReference type="ARBA" id="ARBA00033235"/>
    </source>
</evidence>
<dbReference type="GO" id="GO:0008965">
    <property type="term" value="F:phosphoenolpyruvate-protein phosphotransferase activity"/>
    <property type="evidence" value="ECO:0007669"/>
    <property type="project" value="UniProtKB-EC"/>
</dbReference>
<comment type="cofactor">
    <cofactor evidence="2 17 20">
        <name>Mg(2+)</name>
        <dbReference type="ChEBI" id="CHEBI:18420"/>
    </cofactor>
</comment>
<name>A0A9D9NDK8_9SPIO</name>
<feature type="domain" description="Phosphotransferase system enzyme I N-terminal" evidence="24">
    <location>
        <begin position="5"/>
        <end position="124"/>
    </location>
</feature>
<evidence type="ECO:0000256" key="13">
    <source>
        <dbReference type="ARBA" id="ARBA00022723"/>
    </source>
</evidence>
<evidence type="ECO:0000256" key="9">
    <source>
        <dbReference type="ARBA" id="ARBA00022490"/>
    </source>
</evidence>
<comment type="catalytic activity">
    <reaction evidence="1 17">
        <text>L-histidyl-[protein] + phosphoenolpyruvate = N(pros)-phospho-L-histidyl-[protein] + pyruvate</text>
        <dbReference type="Rhea" id="RHEA:23880"/>
        <dbReference type="Rhea" id="RHEA-COMP:9745"/>
        <dbReference type="Rhea" id="RHEA-COMP:9746"/>
        <dbReference type="ChEBI" id="CHEBI:15361"/>
        <dbReference type="ChEBI" id="CHEBI:29979"/>
        <dbReference type="ChEBI" id="CHEBI:58702"/>
        <dbReference type="ChEBI" id="CHEBI:64837"/>
        <dbReference type="EC" id="2.7.3.9"/>
    </reaction>
</comment>
<dbReference type="InterPro" id="IPR000121">
    <property type="entry name" value="PEP_util_C"/>
</dbReference>
<evidence type="ECO:0000313" key="26">
    <source>
        <dbReference type="Proteomes" id="UP000810292"/>
    </source>
</evidence>
<dbReference type="Proteomes" id="UP000810292">
    <property type="component" value="Unassembled WGS sequence"/>
</dbReference>
<evidence type="ECO:0000256" key="11">
    <source>
        <dbReference type="ARBA" id="ARBA00022679"/>
    </source>
</evidence>
<keyword evidence="21" id="KW-0175">Coiled coil</keyword>
<keyword evidence="11 17" id="KW-0808">Transferase</keyword>
<dbReference type="Gene3D" id="3.50.30.10">
    <property type="entry name" value="Phosphohistidine domain"/>
    <property type="match status" value="1"/>
</dbReference>
<keyword evidence="9 17" id="KW-0963">Cytoplasm</keyword>
<dbReference type="PIRSF" id="PIRSF000732">
    <property type="entry name" value="PTS_enzyme_I"/>
    <property type="match status" value="1"/>
</dbReference>
<reference evidence="25" key="2">
    <citation type="journal article" date="2021" name="PeerJ">
        <title>Extensive microbial diversity within the chicken gut microbiome revealed by metagenomics and culture.</title>
        <authorList>
            <person name="Gilroy R."/>
            <person name="Ravi A."/>
            <person name="Getino M."/>
            <person name="Pursley I."/>
            <person name="Horton D.L."/>
            <person name="Alikhan N.F."/>
            <person name="Baker D."/>
            <person name="Gharbi K."/>
            <person name="Hall N."/>
            <person name="Watson M."/>
            <person name="Adriaenssens E.M."/>
            <person name="Foster-Nyarko E."/>
            <person name="Jarju S."/>
            <person name="Secka A."/>
            <person name="Antonio M."/>
            <person name="Oren A."/>
            <person name="Chaudhuri R.R."/>
            <person name="La Ragione R."/>
            <person name="Hildebrand F."/>
            <person name="Pallen M.J."/>
        </authorList>
    </citation>
    <scope>NUCLEOTIDE SEQUENCE</scope>
    <source>
        <strain evidence="25">14700</strain>
    </source>
</reference>
<dbReference type="InterPro" id="IPR040442">
    <property type="entry name" value="Pyrv_kinase-like_dom_sf"/>
</dbReference>
<dbReference type="Pfam" id="PF05524">
    <property type="entry name" value="PEP-utilisers_N"/>
    <property type="match status" value="1"/>
</dbReference>
<keyword evidence="12 17" id="KW-0598">Phosphotransferase system</keyword>
<evidence type="ECO:0000256" key="21">
    <source>
        <dbReference type="SAM" id="Coils"/>
    </source>
</evidence>
<dbReference type="SUPFAM" id="SSF51621">
    <property type="entry name" value="Phosphoenolpyruvate/pyruvate domain"/>
    <property type="match status" value="1"/>
</dbReference>
<dbReference type="Gene3D" id="3.20.20.60">
    <property type="entry name" value="Phosphoenolpyruvate-binding domains"/>
    <property type="match status" value="1"/>
</dbReference>
<keyword evidence="14 17" id="KW-0418">Kinase</keyword>
<dbReference type="NCBIfam" id="TIGR01417">
    <property type="entry name" value="PTS_I_fam"/>
    <property type="match status" value="1"/>
</dbReference>
<dbReference type="InterPro" id="IPR008731">
    <property type="entry name" value="PTS_EIN"/>
</dbReference>
<dbReference type="InterPro" id="IPR015813">
    <property type="entry name" value="Pyrv/PenolPyrv_kinase-like_dom"/>
</dbReference>
<evidence type="ECO:0000256" key="6">
    <source>
        <dbReference type="ARBA" id="ARBA00012232"/>
    </source>
</evidence>
<dbReference type="InterPro" id="IPR024692">
    <property type="entry name" value="PTS_EI"/>
</dbReference>
<dbReference type="PANTHER" id="PTHR46244">
    <property type="entry name" value="PHOSPHOENOLPYRUVATE-PROTEIN PHOSPHOTRANSFERASE"/>
    <property type="match status" value="1"/>
</dbReference>
<keyword evidence="13 17" id="KW-0479">Metal-binding</keyword>
<dbReference type="AlphaFoldDB" id="A0A9D9NDK8"/>
<evidence type="ECO:0000256" key="18">
    <source>
        <dbReference type="PIRSR" id="PIRSR000732-1"/>
    </source>
</evidence>
<dbReference type="InterPro" id="IPR036637">
    <property type="entry name" value="Phosphohistidine_dom_sf"/>
</dbReference>
<feature type="binding site" evidence="19">
    <location>
        <position position="460"/>
    </location>
    <ligand>
        <name>phosphoenolpyruvate</name>
        <dbReference type="ChEBI" id="CHEBI:58702"/>
    </ligand>
</feature>
<gene>
    <name evidence="25" type="primary">ptsP</name>
    <name evidence="25" type="ORF">IAA72_07390</name>
</gene>
<keyword evidence="8 17" id="KW-0813">Transport</keyword>
<feature type="binding site" evidence="19">
    <location>
        <position position="292"/>
    </location>
    <ligand>
        <name>phosphoenolpyruvate</name>
        <dbReference type="ChEBI" id="CHEBI:58702"/>
    </ligand>
</feature>
<feature type="domain" description="PEP-utilising enzyme mobile" evidence="22">
    <location>
        <begin position="149"/>
        <end position="221"/>
    </location>
</feature>
<dbReference type="GO" id="GO:0046872">
    <property type="term" value="F:metal ion binding"/>
    <property type="evidence" value="ECO:0007669"/>
    <property type="project" value="UniProtKB-KW"/>
</dbReference>
<evidence type="ECO:0000256" key="14">
    <source>
        <dbReference type="ARBA" id="ARBA00022777"/>
    </source>
</evidence>
<keyword evidence="15 17" id="KW-0460">Magnesium</keyword>
<dbReference type="Pfam" id="PF00391">
    <property type="entry name" value="PEP-utilizers"/>
    <property type="match status" value="1"/>
</dbReference>
<evidence type="ECO:0000256" key="4">
    <source>
        <dbReference type="ARBA" id="ARBA00004496"/>
    </source>
</evidence>
<evidence type="ECO:0000256" key="15">
    <source>
        <dbReference type="ARBA" id="ARBA00022842"/>
    </source>
</evidence>
<dbReference type="PROSITE" id="PS00742">
    <property type="entry name" value="PEP_ENZYMES_2"/>
    <property type="match status" value="1"/>
</dbReference>
<comment type="subcellular location">
    <subcellularLocation>
        <location evidence="4 17">Cytoplasm</location>
    </subcellularLocation>
</comment>
<proteinExistence type="inferred from homology"/>
<evidence type="ECO:0000256" key="20">
    <source>
        <dbReference type="PIRSR" id="PIRSR000732-3"/>
    </source>
</evidence>
<sequence length="537" mass="59457">MIVGRGRPVYEGVAIGRIYVHMKNQVLTDRKCSDIEKEMERFRTAKEKAAEELSALYEKTAAEIGEEQAAIIEVQSLFLDDLDYIEGIEAMIKSGSEAAFSVHEIGDAQASAFAALDDDYMKARATDIRDISDRLVRILTGADQGFRMDEPGIIVAEDLTPSETVSLDKDKILAFVTRQGSSNSHTAILARVMNIPSLVLTDIDIDQSLNGRTMIVDGFTGNYYIDPDEKTLTEMTAKKKSAGEYKAGLEKYRGIESVSRTGRKVKLFANIGSPSDLKYVIDGDAEGIGLLRSEFLYLGRNDFPSEDELFEAYKSVLEAMGGKKVVIRTLDIGADKKVDYFCLAPEENPALGYRGIRICLTEKDIFRTQLRAIYRASAFGTAAIMFPMIISVKEVQEIKEYCSFIEKELHDEGIATGPVELGIMIETPAAAMISDMLASEVDFFSVGTNDLTQYTLAIDRQNEKLDAFYDAHHPAIMRFLEMIASNAHSKGIWAGICGELAGDLSLTDEFLKMGYDELSVAPSRILELRKNVINSEV</sequence>
<dbReference type="SUPFAM" id="SSF52009">
    <property type="entry name" value="Phosphohistidine domain"/>
    <property type="match status" value="1"/>
</dbReference>
<feature type="binding site" evidence="20">
    <location>
        <position position="450"/>
    </location>
    <ligand>
        <name>Mg(2+)</name>
        <dbReference type="ChEBI" id="CHEBI:18420"/>
    </ligand>
</feature>
<dbReference type="PANTHER" id="PTHR46244:SF3">
    <property type="entry name" value="PHOSPHOENOLPYRUVATE-PROTEIN PHOSPHOTRANSFERASE"/>
    <property type="match status" value="1"/>
</dbReference>
<evidence type="ECO:0000256" key="5">
    <source>
        <dbReference type="ARBA" id="ARBA00007837"/>
    </source>
</evidence>
<evidence type="ECO:0000256" key="19">
    <source>
        <dbReference type="PIRSR" id="PIRSR000732-2"/>
    </source>
</evidence>
<dbReference type="EC" id="2.7.3.9" evidence="6 17"/>
<dbReference type="InterPro" id="IPR036618">
    <property type="entry name" value="PtsI_HPr-bd_sf"/>
</dbReference>
<feature type="binding site" evidence="20">
    <location>
        <position position="426"/>
    </location>
    <ligand>
        <name>Mg(2+)</name>
        <dbReference type="ChEBI" id="CHEBI:18420"/>
    </ligand>
</feature>
<evidence type="ECO:0000313" key="25">
    <source>
        <dbReference type="EMBL" id="MBO8469591.1"/>
    </source>
</evidence>
<evidence type="ECO:0000259" key="23">
    <source>
        <dbReference type="Pfam" id="PF02896"/>
    </source>
</evidence>
<feature type="binding site" evidence="19">
    <location>
        <position position="328"/>
    </location>
    <ligand>
        <name>phosphoenolpyruvate</name>
        <dbReference type="ChEBI" id="CHEBI:58702"/>
    </ligand>
</feature>
<comment type="similarity">
    <text evidence="5 17">Belongs to the PEP-utilizing enzyme family.</text>
</comment>
<dbReference type="PRINTS" id="PR01736">
    <property type="entry name" value="PHPHTRNFRASE"/>
</dbReference>
<keyword evidence="10 17" id="KW-0762">Sugar transport</keyword>
<protein>
    <recommendedName>
        <fullName evidence="7 17">Phosphoenolpyruvate-protein phosphotransferase</fullName>
        <ecNumber evidence="6 17">2.7.3.9</ecNumber>
    </recommendedName>
    <alternativeName>
        <fullName evidence="16 17">Phosphotransferase system, enzyme I</fullName>
    </alternativeName>
</protein>
<dbReference type="InterPro" id="IPR006318">
    <property type="entry name" value="PTS_EI-like"/>
</dbReference>
<accession>A0A9D9NDK8</accession>
<feature type="active site" description="Proton donor" evidence="18">
    <location>
        <position position="497"/>
    </location>
</feature>